<evidence type="ECO:0000313" key="2">
    <source>
        <dbReference type="EMBL" id="PWU22792.1"/>
    </source>
</evidence>
<gene>
    <name evidence="2" type="ORF">C5B42_05085</name>
</gene>
<proteinExistence type="predicted"/>
<feature type="signal peptide" evidence="1">
    <location>
        <begin position="1"/>
        <end position="25"/>
    </location>
</feature>
<name>A0A317JNP9_9BACT</name>
<dbReference type="AlphaFoldDB" id="A0A317JNP9"/>
<keyword evidence="1" id="KW-0732">Signal</keyword>
<dbReference type="EMBL" id="PSRQ01000056">
    <property type="protein sequence ID" value="PWU22792.1"/>
    <property type="molecule type" value="Genomic_DNA"/>
</dbReference>
<dbReference type="Proteomes" id="UP000246104">
    <property type="component" value="Unassembled WGS sequence"/>
</dbReference>
<accession>A0A317JNP9</accession>
<evidence type="ECO:0000313" key="3">
    <source>
        <dbReference type="Proteomes" id="UP000246104"/>
    </source>
</evidence>
<evidence type="ECO:0000256" key="1">
    <source>
        <dbReference type="SAM" id="SignalP"/>
    </source>
</evidence>
<organism evidence="2 3">
    <name type="scientific">Candidatus Cerribacteria bacterium 'Amazon FNV 2010 28 9'</name>
    <dbReference type="NCBI Taxonomy" id="2081795"/>
    <lineage>
        <taxon>Bacteria</taxon>
        <taxon>Candidatus Cerribacteria</taxon>
    </lineage>
</organism>
<sequence length="242" mass="25912">MFTCTLFLSLISYLFTLLLAPKARADDMSSSSYRLFFGNFNITSGTKTSASYNVTDTVGQTAPGQYGLANNIVKAGFQYIYPLDTFSFKISPTSINFGSLIIGSFSTASQTMEITSVGAGGYSVTVAEDHPMKFQTNGTITIPDTLCDTTCSETTAAAWSNTSKYGFGYTMTGDDVVTGFSGGTNFKQFADKSLGESPQVIMTSPHVGTKRHGVLTYKINVSASQQTGNYETAITYNAIPGY</sequence>
<reference evidence="2 3" key="1">
    <citation type="submission" date="2018-02" db="EMBL/GenBank/DDBJ databases">
        <title>Genomic Reconstructions from Amazon Rainforest and Pasture Soil Reveal Novel Insights into the Physiology of Candidate Phyla in Tropical Sites.</title>
        <authorList>
            <person name="Kroeger M.E."/>
            <person name="Delmont T."/>
            <person name="Eren A.M."/>
            <person name="Guo J."/>
            <person name="Meyer K.M."/>
            <person name="Khan K."/>
            <person name="Rodrigues J.L.M."/>
            <person name="Bohannan B.J.M."/>
            <person name="Tringe S."/>
            <person name="Borges C.D."/>
            <person name="Tiedje J."/>
            <person name="Tsai S.M."/>
            <person name="Nusslein K."/>
        </authorList>
    </citation>
    <scope>NUCLEOTIDE SEQUENCE [LARGE SCALE GENOMIC DNA]</scope>
    <source>
        <strain evidence="2">Amazon FNV 2010 28 9</strain>
    </source>
</reference>
<feature type="chain" id="PRO_5016463610" evidence="1">
    <location>
        <begin position="26"/>
        <end position="242"/>
    </location>
</feature>
<comment type="caution">
    <text evidence="2">The sequence shown here is derived from an EMBL/GenBank/DDBJ whole genome shotgun (WGS) entry which is preliminary data.</text>
</comment>
<protein>
    <submittedName>
        <fullName evidence="2">Uncharacterized protein</fullName>
    </submittedName>
</protein>